<dbReference type="InterPro" id="IPR009100">
    <property type="entry name" value="AcylCoA_DH/oxidase_NM_dom_sf"/>
</dbReference>
<sequence>MNFEMDGDVLALADAIAEFFARRSDAEAITAASMTSRTADRQRWAALCEMGLPALRVPEPAGIGARLLEATVVAEKVGAVLVPEPAAATIVLASAWSAHEQSTGFLDALCGGSRITALCGFDTVELSETGVVSGRACVPDDDETDAVALPARDCGAGESAIVVLDTAALPPPVRRSAADPTRPTATVDLEGARPVDILRIGDWTAHRRELALLTAAELVGGMQALLTKTIDHAKGRQQFGRPIGSFQTIKHRLADMYIATEQARAAVQLAAVACEDGADTASATVASAARWVPRAAIEVAETAIHLHGAMGYSWETGVHLHLRRALTTRHDFDRSKLLAIGALSPLVEAV</sequence>
<reference evidence="8 9" key="1">
    <citation type="submission" date="2017-02" db="EMBL/GenBank/DDBJ databases">
        <title>The new phylogeny of genus Mycobacterium.</title>
        <authorList>
            <person name="Tortoli E."/>
            <person name="Trovato A."/>
            <person name="Cirillo D.M."/>
        </authorList>
    </citation>
    <scope>NUCLEOTIDE SEQUENCE [LARGE SCALE GENOMIC DNA]</scope>
    <source>
        <strain evidence="8 9">DSM 45000</strain>
    </source>
</reference>
<dbReference type="PANTHER" id="PTHR43884:SF20">
    <property type="entry name" value="ACYL-COA DEHYDROGENASE FADE28"/>
    <property type="match status" value="1"/>
</dbReference>
<dbReference type="AlphaFoldDB" id="A0A1X0IGP8"/>
<comment type="similarity">
    <text evidence="2">Belongs to the acyl-CoA dehydrogenase family.</text>
</comment>
<dbReference type="Pfam" id="PF02771">
    <property type="entry name" value="Acyl-CoA_dh_N"/>
    <property type="match status" value="1"/>
</dbReference>
<evidence type="ECO:0000259" key="7">
    <source>
        <dbReference type="Pfam" id="PF02771"/>
    </source>
</evidence>
<keyword evidence="3" id="KW-0285">Flavoprotein</keyword>
<feature type="domain" description="Acyl-CoA dehydrogenase/oxidase C-terminal" evidence="6">
    <location>
        <begin position="212"/>
        <end position="329"/>
    </location>
</feature>
<comment type="cofactor">
    <cofactor evidence="1">
        <name>FAD</name>
        <dbReference type="ChEBI" id="CHEBI:57692"/>
    </cofactor>
</comment>
<evidence type="ECO:0000259" key="6">
    <source>
        <dbReference type="Pfam" id="PF00441"/>
    </source>
</evidence>
<dbReference type="InterPro" id="IPR013786">
    <property type="entry name" value="AcylCoA_DH/ox_N"/>
</dbReference>
<evidence type="ECO:0008006" key="10">
    <source>
        <dbReference type="Google" id="ProtNLM"/>
    </source>
</evidence>
<keyword evidence="9" id="KW-1185">Reference proteome</keyword>
<keyword evidence="4" id="KW-0274">FAD</keyword>
<keyword evidence="5" id="KW-0560">Oxidoreductase</keyword>
<dbReference type="Proteomes" id="UP000192513">
    <property type="component" value="Unassembled WGS sequence"/>
</dbReference>
<organism evidence="8 9">
    <name type="scientific">Mycobacterium paraseoulense</name>
    <dbReference type="NCBI Taxonomy" id="590652"/>
    <lineage>
        <taxon>Bacteria</taxon>
        <taxon>Bacillati</taxon>
        <taxon>Actinomycetota</taxon>
        <taxon>Actinomycetes</taxon>
        <taxon>Mycobacteriales</taxon>
        <taxon>Mycobacteriaceae</taxon>
        <taxon>Mycobacterium</taxon>
    </lineage>
</organism>
<evidence type="ECO:0000256" key="5">
    <source>
        <dbReference type="ARBA" id="ARBA00023002"/>
    </source>
</evidence>
<dbReference type="EMBL" id="MVIE01000004">
    <property type="protein sequence ID" value="ORB45529.1"/>
    <property type="molecule type" value="Genomic_DNA"/>
</dbReference>
<gene>
    <name evidence="8" type="ORF">BST39_04820</name>
</gene>
<proteinExistence type="inferred from homology"/>
<evidence type="ECO:0000256" key="3">
    <source>
        <dbReference type="ARBA" id="ARBA00022630"/>
    </source>
</evidence>
<dbReference type="InterPro" id="IPR009075">
    <property type="entry name" value="AcylCo_DH/oxidase_C"/>
</dbReference>
<dbReference type="Gene3D" id="1.10.540.10">
    <property type="entry name" value="Acyl-CoA dehydrogenase/oxidase, N-terminal domain"/>
    <property type="match status" value="1"/>
</dbReference>
<evidence type="ECO:0000256" key="1">
    <source>
        <dbReference type="ARBA" id="ARBA00001974"/>
    </source>
</evidence>
<dbReference type="Pfam" id="PF00441">
    <property type="entry name" value="Acyl-CoA_dh_1"/>
    <property type="match status" value="1"/>
</dbReference>
<name>A0A1X0IGP8_9MYCO</name>
<evidence type="ECO:0000256" key="4">
    <source>
        <dbReference type="ARBA" id="ARBA00022827"/>
    </source>
</evidence>
<dbReference type="SUPFAM" id="SSF56645">
    <property type="entry name" value="Acyl-CoA dehydrogenase NM domain-like"/>
    <property type="match status" value="1"/>
</dbReference>
<dbReference type="GO" id="GO:0003995">
    <property type="term" value="F:acyl-CoA dehydrogenase activity"/>
    <property type="evidence" value="ECO:0007669"/>
    <property type="project" value="TreeGrafter"/>
</dbReference>
<accession>A0A1X0IGP8</accession>
<dbReference type="SUPFAM" id="SSF47203">
    <property type="entry name" value="Acyl-CoA dehydrogenase C-terminal domain-like"/>
    <property type="match status" value="1"/>
</dbReference>
<dbReference type="PANTHER" id="PTHR43884">
    <property type="entry name" value="ACYL-COA DEHYDROGENASE"/>
    <property type="match status" value="1"/>
</dbReference>
<evidence type="ECO:0000313" key="8">
    <source>
        <dbReference type="EMBL" id="ORB45529.1"/>
    </source>
</evidence>
<evidence type="ECO:0000256" key="2">
    <source>
        <dbReference type="ARBA" id="ARBA00009347"/>
    </source>
</evidence>
<dbReference type="STRING" id="590652.BST39_04820"/>
<dbReference type="GO" id="GO:0050660">
    <property type="term" value="F:flavin adenine dinucleotide binding"/>
    <property type="evidence" value="ECO:0007669"/>
    <property type="project" value="InterPro"/>
</dbReference>
<dbReference type="InterPro" id="IPR036250">
    <property type="entry name" value="AcylCo_DH-like_C"/>
</dbReference>
<dbReference type="OrthoDB" id="8677713at2"/>
<evidence type="ECO:0000313" key="9">
    <source>
        <dbReference type="Proteomes" id="UP000192513"/>
    </source>
</evidence>
<dbReference type="Gene3D" id="1.20.140.10">
    <property type="entry name" value="Butyryl-CoA Dehydrogenase, subunit A, domain 3"/>
    <property type="match status" value="1"/>
</dbReference>
<protein>
    <recommendedName>
        <fullName evidence="10">Acyl-CoA dehydrogenase</fullName>
    </recommendedName>
</protein>
<comment type="caution">
    <text evidence="8">The sequence shown here is derived from an EMBL/GenBank/DDBJ whole genome shotgun (WGS) entry which is preliminary data.</text>
</comment>
<dbReference type="InterPro" id="IPR037069">
    <property type="entry name" value="AcylCoA_DH/ox_N_sf"/>
</dbReference>
<feature type="domain" description="Acyl-CoA dehydrogenase/oxidase N-terminal" evidence="7">
    <location>
        <begin position="11"/>
        <end position="107"/>
    </location>
</feature>